<dbReference type="OMA" id="PSSCHWD"/>
<dbReference type="AlphaFoldDB" id="A0A9F5MYM1"/>
<dbReference type="InterPro" id="IPR031367">
    <property type="entry name" value="CCDC24"/>
</dbReference>
<evidence type="ECO:0000313" key="3">
    <source>
        <dbReference type="RefSeq" id="XP_025029196.1"/>
    </source>
</evidence>
<evidence type="ECO:0000313" key="2">
    <source>
        <dbReference type="Proteomes" id="UP000695026"/>
    </source>
</evidence>
<dbReference type="KEGG" id="pbi:112541931"/>
<keyword evidence="2" id="KW-1185">Reference proteome</keyword>
<dbReference type="PANTHER" id="PTHR28601:SF1">
    <property type="entry name" value="COILED-COIL DOMAIN-CONTAINING PROTEIN 24"/>
    <property type="match status" value="1"/>
</dbReference>
<dbReference type="CTD" id="149473"/>
<dbReference type="PANTHER" id="PTHR28601">
    <property type="entry name" value="COILED-COIL DOMAIN-CONTAINING PROTEIN 24"/>
    <property type="match status" value="1"/>
</dbReference>
<accession>A0A9F5MYM1</accession>
<protein>
    <submittedName>
        <fullName evidence="3">Coiled-coil domain-containing protein 24</fullName>
    </submittedName>
</protein>
<dbReference type="RefSeq" id="XP_025029196.1">
    <property type="nucleotide sequence ID" value="XM_025173428.1"/>
</dbReference>
<organism evidence="2 3">
    <name type="scientific">Python bivittatus</name>
    <name type="common">Burmese python</name>
    <name type="synonym">Python molurus bivittatus</name>
    <dbReference type="NCBI Taxonomy" id="176946"/>
    <lineage>
        <taxon>Eukaryota</taxon>
        <taxon>Metazoa</taxon>
        <taxon>Chordata</taxon>
        <taxon>Craniata</taxon>
        <taxon>Vertebrata</taxon>
        <taxon>Euteleostomi</taxon>
        <taxon>Lepidosauria</taxon>
        <taxon>Squamata</taxon>
        <taxon>Bifurcata</taxon>
        <taxon>Unidentata</taxon>
        <taxon>Episquamata</taxon>
        <taxon>Toxicofera</taxon>
        <taxon>Serpentes</taxon>
        <taxon>Henophidia</taxon>
        <taxon>Pythonidae</taxon>
        <taxon>Python</taxon>
    </lineage>
</organism>
<dbReference type="Proteomes" id="UP000695026">
    <property type="component" value="Unplaced"/>
</dbReference>
<feature type="compositionally biased region" description="Polar residues" evidence="1">
    <location>
        <begin position="242"/>
        <end position="257"/>
    </location>
</feature>
<reference evidence="3" key="1">
    <citation type="submission" date="2025-08" db="UniProtKB">
        <authorList>
            <consortium name="RefSeq"/>
        </authorList>
    </citation>
    <scope>IDENTIFICATION</scope>
    <source>
        <tissue evidence="3">Liver</tissue>
    </source>
</reference>
<sequence>MFPLSSFSLEPLQPVPSLWRMIEEQLAPSEKLEVKTILGDDLVEHSLELHTEVKTLLEFYQELQLDQFGQTANNCVLLAAPPHLKELVREEIRLLLISLQQKALQEGRDHDYAIAKYNPRVVNFALKTNDGNSRPSSGSNTLIRSLSSRTTNDLEPYSNKLNIAHIGEISSRLRTLLEDECHALERYITHLQNRLEEVHKHATELQETIHEPTMAELQEEKRAMEWDLELSQPKSCPRPPSLMSNQTGNSTHLPQLR</sequence>
<dbReference type="Pfam" id="PF15669">
    <property type="entry name" value="CCDC24"/>
    <property type="match status" value="1"/>
</dbReference>
<dbReference type="GeneID" id="112541931"/>
<feature type="region of interest" description="Disordered" evidence="1">
    <location>
        <begin position="229"/>
        <end position="257"/>
    </location>
</feature>
<proteinExistence type="predicted"/>
<dbReference type="OrthoDB" id="6022633at2759"/>
<evidence type="ECO:0000256" key="1">
    <source>
        <dbReference type="SAM" id="MobiDB-lite"/>
    </source>
</evidence>
<name>A0A9F5MYM1_PYTBI</name>
<gene>
    <name evidence="3" type="primary">CCDC24</name>
</gene>